<dbReference type="InterPro" id="IPR006566">
    <property type="entry name" value="FBD"/>
</dbReference>
<dbReference type="Pfam" id="PF08387">
    <property type="entry name" value="FBD"/>
    <property type="match status" value="1"/>
</dbReference>
<protein>
    <recommendedName>
        <fullName evidence="1">FBD domain-containing protein</fullName>
    </recommendedName>
</protein>
<dbReference type="SMART" id="SM00579">
    <property type="entry name" value="FBD"/>
    <property type="match status" value="1"/>
</dbReference>
<dbReference type="PANTHER" id="PTHR31900:SF27">
    <property type="entry name" value="FBD DOMAIN-CONTAINING PROTEIN"/>
    <property type="match status" value="1"/>
</dbReference>
<sequence>MVNAMIATHESKACNQLLRLLKSSKKCQIIVVVETQWKVLHMEVPSCLSLHLKEIKILNFKGDMRMFEMISYFLDNAMVLEKLMIGMKSLSETQQSIVFNQLLQLPKSSKKCQVVIF</sequence>
<organism evidence="2 3">
    <name type="scientific">Gossypium raimondii</name>
    <name type="common">Peruvian cotton</name>
    <name type="synonym">Gossypium klotzschianum subsp. raimondii</name>
    <dbReference type="NCBI Taxonomy" id="29730"/>
    <lineage>
        <taxon>Eukaryota</taxon>
        <taxon>Viridiplantae</taxon>
        <taxon>Streptophyta</taxon>
        <taxon>Embryophyta</taxon>
        <taxon>Tracheophyta</taxon>
        <taxon>Spermatophyta</taxon>
        <taxon>Magnoliopsida</taxon>
        <taxon>eudicotyledons</taxon>
        <taxon>Gunneridae</taxon>
        <taxon>Pentapetalae</taxon>
        <taxon>rosids</taxon>
        <taxon>malvids</taxon>
        <taxon>Malvales</taxon>
        <taxon>Malvaceae</taxon>
        <taxon>Malvoideae</taxon>
        <taxon>Gossypium</taxon>
    </lineage>
</organism>
<evidence type="ECO:0000313" key="3">
    <source>
        <dbReference type="Proteomes" id="UP000032304"/>
    </source>
</evidence>
<dbReference type="Gramene" id="KJB27802">
    <property type="protein sequence ID" value="KJB27802"/>
    <property type="gene ID" value="B456_005G010600"/>
</dbReference>
<dbReference type="InterPro" id="IPR050232">
    <property type="entry name" value="FBL13/AtMIF1-like"/>
</dbReference>
<reference evidence="2 3" key="1">
    <citation type="journal article" date="2012" name="Nature">
        <title>Repeated polyploidization of Gossypium genomes and the evolution of spinnable cotton fibres.</title>
        <authorList>
            <person name="Paterson A.H."/>
            <person name="Wendel J.F."/>
            <person name="Gundlach H."/>
            <person name="Guo H."/>
            <person name="Jenkins J."/>
            <person name="Jin D."/>
            <person name="Llewellyn D."/>
            <person name="Showmaker K.C."/>
            <person name="Shu S."/>
            <person name="Udall J."/>
            <person name="Yoo M.J."/>
            <person name="Byers R."/>
            <person name="Chen W."/>
            <person name="Doron-Faigenboim A."/>
            <person name="Duke M.V."/>
            <person name="Gong L."/>
            <person name="Grimwood J."/>
            <person name="Grover C."/>
            <person name="Grupp K."/>
            <person name="Hu G."/>
            <person name="Lee T.H."/>
            <person name="Li J."/>
            <person name="Lin L."/>
            <person name="Liu T."/>
            <person name="Marler B.S."/>
            <person name="Page J.T."/>
            <person name="Roberts A.W."/>
            <person name="Romanel E."/>
            <person name="Sanders W.S."/>
            <person name="Szadkowski E."/>
            <person name="Tan X."/>
            <person name="Tang H."/>
            <person name="Xu C."/>
            <person name="Wang J."/>
            <person name="Wang Z."/>
            <person name="Zhang D."/>
            <person name="Zhang L."/>
            <person name="Ashrafi H."/>
            <person name="Bedon F."/>
            <person name="Bowers J.E."/>
            <person name="Brubaker C.L."/>
            <person name="Chee P.W."/>
            <person name="Das S."/>
            <person name="Gingle A.R."/>
            <person name="Haigler C.H."/>
            <person name="Harker D."/>
            <person name="Hoffmann L.V."/>
            <person name="Hovav R."/>
            <person name="Jones D.C."/>
            <person name="Lemke C."/>
            <person name="Mansoor S."/>
            <person name="ur Rahman M."/>
            <person name="Rainville L.N."/>
            <person name="Rambani A."/>
            <person name="Reddy U.K."/>
            <person name="Rong J.K."/>
            <person name="Saranga Y."/>
            <person name="Scheffler B.E."/>
            <person name="Scheffler J.A."/>
            <person name="Stelly D.M."/>
            <person name="Triplett B.A."/>
            <person name="Van Deynze A."/>
            <person name="Vaslin M.F."/>
            <person name="Waghmare V.N."/>
            <person name="Walford S.A."/>
            <person name="Wright R.J."/>
            <person name="Zaki E.A."/>
            <person name="Zhang T."/>
            <person name="Dennis E.S."/>
            <person name="Mayer K.F."/>
            <person name="Peterson D.G."/>
            <person name="Rokhsar D.S."/>
            <person name="Wang X."/>
            <person name="Schmutz J."/>
        </authorList>
    </citation>
    <scope>NUCLEOTIDE SEQUENCE [LARGE SCALE GENOMIC DNA]</scope>
</reference>
<dbReference type="AlphaFoldDB" id="A0A0D2N6G4"/>
<accession>A0A0D2N6G4</accession>
<dbReference type="PANTHER" id="PTHR31900">
    <property type="entry name" value="F-BOX/RNI SUPERFAMILY PROTEIN-RELATED"/>
    <property type="match status" value="1"/>
</dbReference>
<feature type="domain" description="FBD" evidence="1">
    <location>
        <begin position="46"/>
        <end position="117"/>
    </location>
</feature>
<keyword evidence="3" id="KW-1185">Reference proteome</keyword>
<dbReference type="Proteomes" id="UP000032304">
    <property type="component" value="Chromosome 5"/>
</dbReference>
<evidence type="ECO:0000313" key="2">
    <source>
        <dbReference type="EMBL" id="KJB27802.1"/>
    </source>
</evidence>
<proteinExistence type="predicted"/>
<name>A0A0D2N6G4_GOSRA</name>
<gene>
    <name evidence="2" type="ORF">B456_005G010600</name>
</gene>
<dbReference type="EMBL" id="CM001744">
    <property type="protein sequence ID" value="KJB27802.1"/>
    <property type="molecule type" value="Genomic_DNA"/>
</dbReference>
<evidence type="ECO:0000259" key="1">
    <source>
        <dbReference type="SMART" id="SM00579"/>
    </source>
</evidence>